<organism evidence="7 8">
    <name type="scientific">Rhodococcus jostii (strain RHA1)</name>
    <dbReference type="NCBI Taxonomy" id="101510"/>
    <lineage>
        <taxon>Bacteria</taxon>
        <taxon>Bacillati</taxon>
        <taxon>Actinomycetota</taxon>
        <taxon>Actinomycetes</taxon>
        <taxon>Mycobacteriales</taxon>
        <taxon>Nocardiaceae</taxon>
        <taxon>Rhodococcus</taxon>
    </lineage>
</organism>
<dbReference type="PATRIC" id="fig|101510.16.peg.8979"/>
<dbReference type="KEGG" id="rha:RHA1_ro11159"/>
<dbReference type="Pfam" id="PF13193">
    <property type="entry name" value="AMP-binding_C"/>
    <property type="match status" value="1"/>
</dbReference>
<name>Q0RV80_RHOJR</name>
<dbReference type="Proteomes" id="UP000008710">
    <property type="component" value="Plasmid pRHL3"/>
</dbReference>
<feature type="domain" description="AMP-binding enzyme C-terminal" evidence="6">
    <location>
        <begin position="428"/>
        <end position="502"/>
    </location>
</feature>
<dbReference type="InterPro" id="IPR000873">
    <property type="entry name" value="AMP-dep_synth/lig_dom"/>
</dbReference>
<dbReference type="OrthoDB" id="9803968at2"/>
<dbReference type="eggNOG" id="COG0318">
    <property type="taxonomic scope" value="Bacteria"/>
</dbReference>
<dbReference type="Gene3D" id="3.40.50.12780">
    <property type="entry name" value="N-terminal domain of ligase-like"/>
    <property type="match status" value="1"/>
</dbReference>
<dbReference type="GO" id="GO:0006631">
    <property type="term" value="P:fatty acid metabolic process"/>
    <property type="evidence" value="ECO:0007669"/>
    <property type="project" value="UniProtKB-KW"/>
</dbReference>
<evidence type="ECO:0000313" key="8">
    <source>
        <dbReference type="Proteomes" id="UP000008710"/>
    </source>
</evidence>
<dbReference type="InterPro" id="IPR020845">
    <property type="entry name" value="AMP-binding_CS"/>
</dbReference>
<reference evidence="8" key="1">
    <citation type="journal article" date="2006" name="Proc. Natl. Acad. Sci. U.S.A.">
        <title>The complete genome of Rhodococcus sp. RHA1 provides insights into a catabolic powerhouse.</title>
        <authorList>
            <person name="McLeod M.P."/>
            <person name="Warren R.L."/>
            <person name="Hsiao W.W.L."/>
            <person name="Araki N."/>
            <person name="Myhre M."/>
            <person name="Fernandes C."/>
            <person name="Miyazawa D."/>
            <person name="Wong W."/>
            <person name="Lillquist A.L."/>
            <person name="Wang D."/>
            <person name="Dosanjh M."/>
            <person name="Hara H."/>
            <person name="Petrescu A."/>
            <person name="Morin R.D."/>
            <person name="Yang G."/>
            <person name="Stott J.M."/>
            <person name="Schein J.E."/>
            <person name="Shin H."/>
            <person name="Smailus D."/>
            <person name="Siddiqui A.S."/>
            <person name="Marra M.A."/>
            <person name="Jones S.J.M."/>
            <person name="Holt R."/>
            <person name="Brinkman F.S.L."/>
            <person name="Miyauchi K."/>
            <person name="Fukuda M."/>
            <person name="Davies J.E."/>
            <person name="Mohn W.W."/>
            <person name="Eltis L.D."/>
        </authorList>
    </citation>
    <scope>NUCLEOTIDE SEQUENCE [LARGE SCALE GENOMIC DNA]</scope>
    <source>
        <strain evidence="8">RHA1</strain>
    </source>
</reference>
<keyword evidence="3" id="KW-0276">Fatty acid metabolism</keyword>
<keyword evidence="4" id="KW-0443">Lipid metabolism</keyword>
<protein>
    <submittedName>
        <fullName evidence="7">Probable AMP-binding acyl-CoA synthetase</fullName>
    </submittedName>
</protein>
<dbReference type="HOGENOM" id="CLU_000022_59_5_11"/>
<dbReference type="PROSITE" id="PS00455">
    <property type="entry name" value="AMP_BINDING"/>
    <property type="match status" value="1"/>
</dbReference>
<dbReference type="RefSeq" id="WP_011600433.1">
    <property type="nucleotide sequence ID" value="NC_008271.1"/>
</dbReference>
<dbReference type="PANTHER" id="PTHR43859:SF4">
    <property type="entry name" value="BUTANOATE--COA LIGASE AAE1-RELATED"/>
    <property type="match status" value="1"/>
</dbReference>
<feature type="domain" description="AMP-dependent synthetase/ligase" evidence="5">
    <location>
        <begin position="17"/>
        <end position="378"/>
    </location>
</feature>
<evidence type="ECO:0000259" key="6">
    <source>
        <dbReference type="Pfam" id="PF13193"/>
    </source>
</evidence>
<sequence length="518" mass="56081">MTLSNFAVLTPTQYLDRAAVTVAHRNAIIDGDLTFTYREFAERSNRLTGVLAARGIGVGDRVAVLCTNSHIMLELHNAVPLRGAVLVPLNIRLSEPELDYILEHSGATLLVATHEFADIAGSLAARRNIPLLQADGSDSAYETELVSAEPARVESDDDRTLLAINYTSGTTGRPKGVMYHHRGAYLQALAMTYHMGLGPGSRYLWTLPMFHCNGWCFPWAVTAAGGTHVCLRAVDPSEIWRHIREGATHFSAAPTVLSMIAEHAAAADGPTANPVKVSTGGAPPSPTLLRRMVKLNMQITHLYGMTETFGPAIINLWQPEWDSLGDQAAAEKQARQGVPNVITGGARVVDSAGKDVEPDGQAIGELIIEGNNIMLGYYRDDAATAAANVDGWLRTGDLAVMHADGYVEIRDRLKDVIISGGENIASVEVERVLDSHPAVVESAVVGIPHDRWGEVPIAFVTVRPGTEVHEEELVEFARQHLARFKVPKKIIFANLPRTSTGKIQKNVLRNATVDVIGQ</sequence>
<dbReference type="PANTHER" id="PTHR43859">
    <property type="entry name" value="ACYL-ACTIVATING ENZYME"/>
    <property type="match status" value="1"/>
</dbReference>
<evidence type="ECO:0000256" key="3">
    <source>
        <dbReference type="ARBA" id="ARBA00022832"/>
    </source>
</evidence>
<evidence type="ECO:0000313" key="7">
    <source>
        <dbReference type="EMBL" id="ABH00806.1"/>
    </source>
</evidence>
<evidence type="ECO:0000256" key="1">
    <source>
        <dbReference type="ARBA" id="ARBA00006432"/>
    </source>
</evidence>
<dbReference type="SUPFAM" id="SSF56801">
    <property type="entry name" value="Acetyl-CoA synthetase-like"/>
    <property type="match status" value="1"/>
</dbReference>
<keyword evidence="7" id="KW-0614">Plasmid</keyword>
<proteinExistence type="inferred from homology"/>
<comment type="similarity">
    <text evidence="1">Belongs to the ATP-dependent AMP-binding enzyme family.</text>
</comment>
<dbReference type="GO" id="GO:0016874">
    <property type="term" value="F:ligase activity"/>
    <property type="evidence" value="ECO:0007669"/>
    <property type="project" value="UniProtKB-KW"/>
</dbReference>
<evidence type="ECO:0000259" key="5">
    <source>
        <dbReference type="Pfam" id="PF00501"/>
    </source>
</evidence>
<dbReference type="EMBL" id="CP000434">
    <property type="protein sequence ID" value="ABH00806.1"/>
    <property type="molecule type" value="Genomic_DNA"/>
</dbReference>
<evidence type="ECO:0000256" key="4">
    <source>
        <dbReference type="ARBA" id="ARBA00023098"/>
    </source>
</evidence>
<dbReference type="FunFam" id="3.30.300.30:FF:000008">
    <property type="entry name" value="2,3-dihydroxybenzoate-AMP ligase"/>
    <property type="match status" value="1"/>
</dbReference>
<dbReference type="InterPro" id="IPR025110">
    <property type="entry name" value="AMP-bd_C"/>
</dbReference>
<geneLocation type="plasmid" evidence="7 8">
    <name>pRHL3</name>
</geneLocation>
<gene>
    <name evidence="7" type="ordered locus">RHA1_ro11159</name>
</gene>
<keyword evidence="2" id="KW-0436">Ligase</keyword>
<evidence type="ECO:0000256" key="2">
    <source>
        <dbReference type="ARBA" id="ARBA00022598"/>
    </source>
</evidence>
<dbReference type="Pfam" id="PF00501">
    <property type="entry name" value="AMP-binding"/>
    <property type="match status" value="1"/>
</dbReference>
<dbReference type="Gene3D" id="3.30.300.30">
    <property type="match status" value="1"/>
</dbReference>
<accession>Q0RV80</accession>
<dbReference type="InterPro" id="IPR045851">
    <property type="entry name" value="AMP-bd_C_sf"/>
</dbReference>
<dbReference type="AlphaFoldDB" id="Q0RV80"/>
<dbReference type="InterPro" id="IPR042099">
    <property type="entry name" value="ANL_N_sf"/>
</dbReference>